<evidence type="ECO:0000313" key="2">
    <source>
        <dbReference type="EMBL" id="DAF54558.1"/>
    </source>
</evidence>
<reference evidence="2" key="1">
    <citation type="journal article" date="2021" name="Proc. Natl. Acad. Sci. U.S.A.">
        <title>A Catalog of Tens of Thousands of Viruses from Human Metagenomes Reveals Hidden Associations with Chronic Diseases.</title>
        <authorList>
            <person name="Tisza M.J."/>
            <person name="Buck C.B."/>
        </authorList>
    </citation>
    <scope>NUCLEOTIDE SEQUENCE</scope>
    <source>
        <strain evidence="2">CtWf32</strain>
    </source>
</reference>
<dbReference type="EMBL" id="BK032680">
    <property type="protein sequence ID" value="DAF54558.1"/>
    <property type="molecule type" value="Genomic_DNA"/>
</dbReference>
<organism evidence="2">
    <name type="scientific">Siphoviridae sp. ctWf32</name>
    <dbReference type="NCBI Taxonomy" id="2827884"/>
    <lineage>
        <taxon>Viruses</taxon>
        <taxon>Duplodnaviria</taxon>
        <taxon>Heunggongvirae</taxon>
        <taxon>Uroviricota</taxon>
        <taxon>Caudoviricetes</taxon>
    </lineage>
</organism>
<keyword evidence="1" id="KW-1133">Transmembrane helix</keyword>
<accession>A0A8S5SUE2</accession>
<evidence type="ECO:0000256" key="1">
    <source>
        <dbReference type="SAM" id="Phobius"/>
    </source>
</evidence>
<keyword evidence="1" id="KW-0472">Membrane</keyword>
<proteinExistence type="predicted"/>
<sequence>MGNEENEANKDDAKNAGCVGLVLIASSFVVASIAVGMFLGAGFGVAAFAASVLFWGAFLVCAARKDIREQASGKADQPTYVGACTMDLQGYVPECGVFEFQCSNCEADVYGPVNIAFCPRCGAKVKEWS</sequence>
<feature type="transmembrane region" description="Helical" evidence="1">
    <location>
        <begin position="45"/>
        <end position="63"/>
    </location>
</feature>
<protein>
    <submittedName>
        <fullName evidence="2">Zinc-ribbon containing domain protein</fullName>
    </submittedName>
</protein>
<name>A0A8S5SUE2_9CAUD</name>
<feature type="transmembrane region" description="Helical" evidence="1">
    <location>
        <begin position="18"/>
        <end position="39"/>
    </location>
</feature>
<keyword evidence="1" id="KW-0812">Transmembrane</keyword>